<dbReference type="EMBL" id="OOIL02005488">
    <property type="protein sequence ID" value="VFQ95005.1"/>
    <property type="molecule type" value="Genomic_DNA"/>
</dbReference>
<organism evidence="1 2">
    <name type="scientific">Cuscuta campestris</name>
    <dbReference type="NCBI Taxonomy" id="132261"/>
    <lineage>
        <taxon>Eukaryota</taxon>
        <taxon>Viridiplantae</taxon>
        <taxon>Streptophyta</taxon>
        <taxon>Embryophyta</taxon>
        <taxon>Tracheophyta</taxon>
        <taxon>Spermatophyta</taxon>
        <taxon>Magnoliopsida</taxon>
        <taxon>eudicotyledons</taxon>
        <taxon>Gunneridae</taxon>
        <taxon>Pentapetalae</taxon>
        <taxon>asterids</taxon>
        <taxon>lamiids</taxon>
        <taxon>Solanales</taxon>
        <taxon>Convolvulaceae</taxon>
        <taxon>Cuscuteae</taxon>
        <taxon>Cuscuta</taxon>
        <taxon>Cuscuta subgen. Grammica</taxon>
        <taxon>Cuscuta sect. Cleistogrammica</taxon>
    </lineage>
</organism>
<keyword evidence="2" id="KW-1185">Reference proteome</keyword>
<name>A0A484N144_9ASTE</name>
<gene>
    <name evidence="1" type="ORF">CCAM_LOCUS36781</name>
</gene>
<reference evidence="1 2" key="1">
    <citation type="submission" date="2018-04" db="EMBL/GenBank/DDBJ databases">
        <authorList>
            <person name="Vogel A."/>
        </authorList>
    </citation>
    <scope>NUCLEOTIDE SEQUENCE [LARGE SCALE GENOMIC DNA]</scope>
</reference>
<evidence type="ECO:0000313" key="2">
    <source>
        <dbReference type="Proteomes" id="UP000595140"/>
    </source>
</evidence>
<sequence>MICSVCFSWCQACVSRTKPAGNGGDSWSFAGTGAVTPLPELVAAPEPLVSVAGRVVEGCRAARPVRVVIVAGGPSPARARDRRRSVVVNRPLG</sequence>
<accession>A0A484N144</accession>
<proteinExistence type="predicted"/>
<protein>
    <submittedName>
        <fullName evidence="1">Uncharacterized protein</fullName>
    </submittedName>
</protein>
<dbReference type="Proteomes" id="UP000595140">
    <property type="component" value="Unassembled WGS sequence"/>
</dbReference>
<evidence type="ECO:0000313" key="1">
    <source>
        <dbReference type="EMBL" id="VFQ95005.1"/>
    </source>
</evidence>
<dbReference type="AlphaFoldDB" id="A0A484N144"/>